<gene>
    <name evidence="2" type="ORF">EV191_11814</name>
</gene>
<comment type="caution">
    <text evidence="2">The sequence shown here is derived from an EMBL/GenBank/DDBJ whole genome shotgun (WGS) entry which is preliminary data.</text>
</comment>
<keyword evidence="3" id="KW-1185">Reference proteome</keyword>
<evidence type="ECO:0000313" key="3">
    <source>
        <dbReference type="Proteomes" id="UP000294911"/>
    </source>
</evidence>
<dbReference type="EMBL" id="SLXQ01000018">
    <property type="protein sequence ID" value="TCP45032.1"/>
    <property type="molecule type" value="Genomic_DNA"/>
</dbReference>
<feature type="region of interest" description="Disordered" evidence="1">
    <location>
        <begin position="1"/>
        <end position="26"/>
    </location>
</feature>
<organism evidence="2 3">
    <name type="scientific">Tamaricihabitans halophyticus</name>
    <dbReference type="NCBI Taxonomy" id="1262583"/>
    <lineage>
        <taxon>Bacteria</taxon>
        <taxon>Bacillati</taxon>
        <taxon>Actinomycetota</taxon>
        <taxon>Actinomycetes</taxon>
        <taxon>Pseudonocardiales</taxon>
        <taxon>Pseudonocardiaceae</taxon>
        <taxon>Tamaricihabitans</taxon>
    </lineage>
</organism>
<dbReference type="AlphaFoldDB" id="A0A4R2Q869"/>
<name>A0A4R2Q869_9PSEU</name>
<dbReference type="RefSeq" id="WP_132880318.1">
    <property type="nucleotide sequence ID" value="NZ_SLXQ01000018.1"/>
</dbReference>
<sequence length="110" mass="12321">MARKQTEEPHYHGHVDAARLADSEAQRSNFQAALNGPDEVVEWLSSELRKAASNPDMSLVDEGQLWHQFATEREPITTGLQTGPTLMAVPIPEDRCPCERPELRTVRGRS</sequence>
<accession>A0A4R2Q869</accession>
<evidence type="ECO:0000256" key="1">
    <source>
        <dbReference type="SAM" id="MobiDB-lite"/>
    </source>
</evidence>
<proteinExistence type="predicted"/>
<dbReference type="OrthoDB" id="9842879at2"/>
<dbReference type="Proteomes" id="UP000294911">
    <property type="component" value="Unassembled WGS sequence"/>
</dbReference>
<feature type="compositionally biased region" description="Basic and acidic residues" evidence="1">
    <location>
        <begin position="1"/>
        <end position="25"/>
    </location>
</feature>
<evidence type="ECO:0000313" key="2">
    <source>
        <dbReference type="EMBL" id="TCP45032.1"/>
    </source>
</evidence>
<protein>
    <submittedName>
        <fullName evidence="2">Uncharacterized protein</fullName>
    </submittedName>
</protein>
<reference evidence="2 3" key="1">
    <citation type="submission" date="2019-03" db="EMBL/GenBank/DDBJ databases">
        <title>Genomic Encyclopedia of Type Strains, Phase IV (KMG-IV): sequencing the most valuable type-strain genomes for metagenomic binning, comparative biology and taxonomic classification.</title>
        <authorList>
            <person name="Goeker M."/>
        </authorList>
    </citation>
    <scope>NUCLEOTIDE SEQUENCE [LARGE SCALE GENOMIC DNA]</scope>
    <source>
        <strain evidence="2 3">DSM 45765</strain>
    </source>
</reference>